<accession>A0A6J5KXX1</accession>
<dbReference type="SUPFAM" id="SSF101967">
    <property type="entry name" value="Adhesin YadA, collagen-binding domain"/>
    <property type="match status" value="1"/>
</dbReference>
<protein>
    <submittedName>
        <fullName evidence="1">Coiled stalk of trimeric autotransporter adhesin</fullName>
    </submittedName>
</protein>
<reference evidence="1" key="1">
    <citation type="submission" date="2020-04" db="EMBL/GenBank/DDBJ databases">
        <authorList>
            <person name="Chiriac C."/>
            <person name="Salcher M."/>
            <person name="Ghai R."/>
            <person name="Kavagutti S V."/>
        </authorList>
    </citation>
    <scope>NUCLEOTIDE SEQUENCE</scope>
</reference>
<proteinExistence type="predicted"/>
<sequence length="787" mass="77848">MADITVLARLLNGAVRNVDLSTNTPVVLSVKLSTNAGVTSTELTKAILDSLITNSHAPMSDNQDVVAGAGLTGGGTGATTTLDVGAGSGISVSANAVAVDSTVIRTAGTNAFSADQSMGSNKITNLANGTVSGDAVNFGQVSALISGGGQVKVSAADTTSEYLSASIVAGAALTSNILNAGANEQLNLDVQVDGSSIEVSSDALRVKASGITNAMLAGSIDATKIADGSVTSTEFQYINSLTSNAQTQIDAKVAKSGSSMDSAANITFSGGGEILGLPSTPSSAGSAASKAYVDAVALGLAPKKAVYVATTAPGTLATSFAAGQTVDTVTLSAGMRILIKNQALAKDNGIYVVQASGAPVRSTDMDSISPIDEVNGAWVPVQFGSQAGQIYVQYGVVTTIGTDSITFEFYNPLAALVGGDMITNSGSTFSVDLSSDAGLESTVPGDVSGQLRVKLDGSTLARSSSGMKVSALGITASELAATSVTKTKIAADVAGNGLGQNVDGSLEINVDNSTVEISTDILRVKDLGISAAKLAADSVTTVKILDGNVTLAKLASNSVDENKIVSTTFNAAGAITGGGGTKVAVQVDSSTIEISSNALRIKDAGVTLAKLASASVDENKLTASVAGNGLTGGAGTALAVGAHADGSIVVAADTIQVASAPALKSSEVAGESFAASLFAVRYAKAADAGFVAGRVYKAAIDASVSDNFYVVGLVNSAASAAGAIITTKLGSMTVTGHGFTVGSPLFLDAAGAVTSTAPSTSGNAVVRVGFAKDANTIDVQIQVMGVN</sequence>
<dbReference type="InterPro" id="IPR011049">
    <property type="entry name" value="Serralysin-like_metalloprot_C"/>
</dbReference>
<dbReference type="EMBL" id="LR796189">
    <property type="protein sequence ID" value="CAB4125803.1"/>
    <property type="molecule type" value="Genomic_DNA"/>
</dbReference>
<evidence type="ECO:0000313" key="1">
    <source>
        <dbReference type="EMBL" id="CAB4125803.1"/>
    </source>
</evidence>
<name>A0A6J5KXX1_9CAUD</name>
<gene>
    <name evidence="1" type="ORF">UFOVP53_235</name>
</gene>
<organism evidence="1">
    <name type="scientific">uncultured Caudovirales phage</name>
    <dbReference type="NCBI Taxonomy" id="2100421"/>
    <lineage>
        <taxon>Viruses</taxon>
        <taxon>Duplodnaviria</taxon>
        <taxon>Heunggongvirae</taxon>
        <taxon>Uroviricota</taxon>
        <taxon>Caudoviricetes</taxon>
        <taxon>Peduoviridae</taxon>
        <taxon>Maltschvirus</taxon>
        <taxon>Maltschvirus maltsch</taxon>
    </lineage>
</organism>